<evidence type="ECO:0000313" key="5">
    <source>
        <dbReference type="Proteomes" id="UP000193905"/>
    </source>
</evidence>
<feature type="transmembrane region" description="Helical" evidence="1">
    <location>
        <begin position="77"/>
        <end position="97"/>
    </location>
</feature>
<dbReference type="AlphaFoldDB" id="A0A173XY06"/>
<dbReference type="Proteomes" id="UP000095647">
    <property type="component" value="Unassembled WGS sequence"/>
</dbReference>
<proteinExistence type="predicted"/>
<evidence type="ECO:0000313" key="2">
    <source>
        <dbReference type="EMBL" id="CUN56861.1"/>
    </source>
</evidence>
<sequence>MTRCASWYGDAPIRDPSFHRFRILRHIHAAPRWKEGFVSSLAAYPAIGACGQRRHSINIRQIRGTDGAAVWDGFGVYALRSAVSLAVTIACVIWLYIS</sequence>
<evidence type="ECO:0000256" key="1">
    <source>
        <dbReference type="SAM" id="Phobius"/>
    </source>
</evidence>
<keyword evidence="1" id="KW-0812">Transmembrane</keyword>
<evidence type="ECO:0000313" key="4">
    <source>
        <dbReference type="Proteomes" id="UP000095647"/>
    </source>
</evidence>
<organism evidence="2 4">
    <name type="scientific">Bifidobacterium adolescentis</name>
    <dbReference type="NCBI Taxonomy" id="1680"/>
    <lineage>
        <taxon>Bacteria</taxon>
        <taxon>Bacillati</taxon>
        <taxon>Actinomycetota</taxon>
        <taxon>Actinomycetes</taxon>
        <taxon>Bifidobacteriales</taxon>
        <taxon>Bifidobacteriaceae</taxon>
        <taxon>Bifidobacterium</taxon>
    </lineage>
</organism>
<dbReference type="EMBL" id="LNKH01000003">
    <property type="protein sequence ID" value="OSG97951.1"/>
    <property type="molecule type" value="Genomic_DNA"/>
</dbReference>
<evidence type="ECO:0000313" key="3">
    <source>
        <dbReference type="EMBL" id="OSG97951.1"/>
    </source>
</evidence>
<keyword evidence="1" id="KW-0472">Membrane</keyword>
<name>A0A173XY06_BIFAD</name>
<accession>A0A173XY06</accession>
<protein>
    <submittedName>
        <fullName evidence="2">Uncharacterized protein</fullName>
    </submittedName>
</protein>
<dbReference type="Proteomes" id="UP000193905">
    <property type="component" value="Unassembled WGS sequence"/>
</dbReference>
<gene>
    <name evidence="3" type="ORF">AL0462_0498</name>
    <name evidence="2" type="ORF">ERS852382_00799</name>
</gene>
<reference evidence="2 4" key="1">
    <citation type="submission" date="2015-09" db="EMBL/GenBank/DDBJ databases">
        <authorList>
            <consortium name="Pathogen Informatics"/>
        </authorList>
    </citation>
    <scope>NUCLEOTIDE SEQUENCE [LARGE SCALE GENOMIC DNA]</scope>
    <source>
        <strain evidence="2 4">2789STDY5608824</strain>
    </source>
</reference>
<keyword evidence="1" id="KW-1133">Transmembrane helix</keyword>
<reference evidence="3 5" key="2">
    <citation type="journal article" date="2016" name="Sci. Rep.">
        <title>Evaluation of genetic diversity among strains of the human gut commensal Bifidobacterium adolescentis.</title>
        <authorList>
            <person name="Duranti S."/>
            <person name="Milani C."/>
            <person name="Lugli G.A."/>
            <person name="Mancabelli L."/>
            <person name="Turroni F."/>
            <person name="Ferrario C."/>
            <person name="Mangifesta M."/>
            <person name="Viappiani A."/>
            <person name="Sanchez B."/>
            <person name="Margolles A."/>
            <person name="van Sinderen D."/>
            <person name="Ventura M."/>
        </authorList>
    </citation>
    <scope>NUCLEOTIDE SEQUENCE [LARGE SCALE GENOMIC DNA]</scope>
    <source>
        <strain evidence="3 5">AL46-2</strain>
    </source>
</reference>
<dbReference type="EMBL" id="CYYI01000002">
    <property type="protein sequence ID" value="CUN56861.1"/>
    <property type="molecule type" value="Genomic_DNA"/>
</dbReference>